<protein>
    <recommendedName>
        <fullName evidence="3">Calx-beta domain-containing protein</fullName>
    </recommendedName>
</protein>
<evidence type="ECO:0000313" key="1">
    <source>
        <dbReference type="EMBL" id="NBD23759.1"/>
    </source>
</evidence>
<sequence length="131" mass="13622">MGSIYDHPNPSKQLRSDGMIVNPADGVYGDGSINVRVVSGGDGEGGSAPISVTLQNAAASPGNGTPFAPSDGNVTLTFTITGTSTSRTIAFELADQSAVVQKLTLSPAFIPLENEIRQQNRQNGVLLSWSF</sequence>
<proteinExistence type="predicted"/>
<keyword evidence="2" id="KW-1185">Reference proteome</keyword>
<organism evidence="1 2">
    <name type="scientific">Paenibacillus glycinis</name>
    <dbReference type="NCBI Taxonomy" id="2697035"/>
    <lineage>
        <taxon>Bacteria</taxon>
        <taxon>Bacillati</taxon>
        <taxon>Bacillota</taxon>
        <taxon>Bacilli</taxon>
        <taxon>Bacillales</taxon>
        <taxon>Paenibacillaceae</taxon>
        <taxon>Paenibacillus</taxon>
    </lineage>
</organism>
<evidence type="ECO:0000313" key="2">
    <source>
        <dbReference type="Proteomes" id="UP000665561"/>
    </source>
</evidence>
<name>A0ABW9XMX2_9BACL</name>
<dbReference type="RefSeq" id="WP_161742539.1">
    <property type="nucleotide sequence ID" value="NZ_JAAAMV010000003.1"/>
</dbReference>
<accession>A0ABW9XMX2</accession>
<comment type="caution">
    <text evidence="1">The sequence shown here is derived from an EMBL/GenBank/DDBJ whole genome shotgun (WGS) entry which is preliminary data.</text>
</comment>
<dbReference type="Proteomes" id="UP000665561">
    <property type="component" value="Unassembled WGS sequence"/>
</dbReference>
<evidence type="ECO:0008006" key="3">
    <source>
        <dbReference type="Google" id="ProtNLM"/>
    </source>
</evidence>
<dbReference type="EMBL" id="JAAAMV010000003">
    <property type="protein sequence ID" value="NBD23759.1"/>
    <property type="molecule type" value="Genomic_DNA"/>
</dbReference>
<gene>
    <name evidence="1" type="ORF">GT019_07740</name>
</gene>
<reference evidence="1 2" key="1">
    <citation type="submission" date="2020-01" db="EMBL/GenBank/DDBJ databases">
        <title>Paenibacillus soybeanensis sp. nov. isolated from the nodules of soybean (Glycine max(L.) Merr).</title>
        <authorList>
            <person name="Wang H."/>
        </authorList>
    </citation>
    <scope>NUCLEOTIDE SEQUENCE [LARGE SCALE GENOMIC DNA]</scope>
    <source>
        <strain evidence="1 2">T1</strain>
    </source>
</reference>